<proteinExistence type="inferred from homology"/>
<evidence type="ECO:0000259" key="3">
    <source>
        <dbReference type="Pfam" id="PF07727"/>
    </source>
</evidence>
<keyword evidence="5" id="KW-0675">Receptor</keyword>
<feature type="domain" description="Reverse transcriptase Ty1/copia-type" evidence="3">
    <location>
        <begin position="328"/>
        <end position="477"/>
    </location>
</feature>
<dbReference type="GO" id="GO:0016301">
    <property type="term" value="F:kinase activity"/>
    <property type="evidence" value="ECO:0007669"/>
    <property type="project" value="UniProtKB-KW"/>
</dbReference>
<evidence type="ECO:0000313" key="6">
    <source>
        <dbReference type="Proteomes" id="UP000321947"/>
    </source>
</evidence>
<feature type="domain" description="PI4-kinase N-terminal" evidence="4">
    <location>
        <begin position="648"/>
        <end position="776"/>
    </location>
</feature>
<dbReference type="InterPro" id="IPR012337">
    <property type="entry name" value="RNaseH-like_sf"/>
</dbReference>
<evidence type="ECO:0000256" key="1">
    <source>
        <dbReference type="ARBA" id="ARBA00006209"/>
    </source>
</evidence>
<dbReference type="PANTHER" id="PTHR11439">
    <property type="entry name" value="GAG-POL-RELATED RETROTRANSPOSON"/>
    <property type="match status" value="1"/>
</dbReference>
<evidence type="ECO:0000313" key="5">
    <source>
        <dbReference type="EMBL" id="TYK13661.1"/>
    </source>
</evidence>
<evidence type="ECO:0000256" key="2">
    <source>
        <dbReference type="SAM" id="MobiDB-lite"/>
    </source>
</evidence>
<dbReference type="Proteomes" id="UP000321947">
    <property type="component" value="Unassembled WGS sequence"/>
</dbReference>
<organism evidence="5 6">
    <name type="scientific">Cucumis melo var. makuwa</name>
    <name type="common">Oriental melon</name>
    <dbReference type="NCBI Taxonomy" id="1194695"/>
    <lineage>
        <taxon>Eukaryota</taxon>
        <taxon>Viridiplantae</taxon>
        <taxon>Streptophyta</taxon>
        <taxon>Embryophyta</taxon>
        <taxon>Tracheophyta</taxon>
        <taxon>Spermatophyta</taxon>
        <taxon>Magnoliopsida</taxon>
        <taxon>eudicotyledons</taxon>
        <taxon>Gunneridae</taxon>
        <taxon>Pentapetalae</taxon>
        <taxon>rosids</taxon>
        <taxon>fabids</taxon>
        <taxon>Cucurbitales</taxon>
        <taxon>Cucurbitaceae</taxon>
        <taxon>Benincaseae</taxon>
        <taxon>Cucumis</taxon>
    </lineage>
</organism>
<feature type="region of interest" description="Disordered" evidence="2">
    <location>
        <begin position="199"/>
        <end position="254"/>
    </location>
</feature>
<dbReference type="Pfam" id="PF07727">
    <property type="entry name" value="RVT_2"/>
    <property type="match status" value="1"/>
</dbReference>
<sequence length="821" mass="92274">MIDVALHSRRLYLLDDDASSSGSSRHSLLSSYFTTFEKDSCDVTTSSGKQWFVTFIDDRTRLTWVFLISDKSTVTSITSYKRNSIQRLQSYAVIMVVSFKTTPLTSYCRLKELFTKVSVLTPLNRMGLPSKPSSIESCLFPYVVCIPFYLWGDVVLTATHIINQIPSCVLHLQTPLDCIKESYPFTSLISDVPLRDSEPLRDQGMTDSIDSHFNNSISENDRFKKNSTSSHTDSKVGENDESENDGSKRAVPENMVKKDSVDEVIVDEDTIDKNEVITEFTETKPSKTIQETSVRAQDCGCKWVFALKYKADGTLDRHKARDLEEKVEEVYTSPPLGFGALFDKQVCKLWKSLYRLKQPPRAWFDRFTTFVKSHTCSQGPSDHTLFTKVSKTGVIVVLFVYVDGIVLYGDDTVEIIPLKEKMGDEFEIKDLGNMKYFLGMEVARSREGISVFQRKYTIDLLAETYMMGCCSADTPIEFNAKLGNSGDKISIDKGKYQRLAPYEDHMEVVNRILRYLKATLGKGMWLKKIDGRCIEASIDFDWAGYIVDKKSTSRYCTFVWGNVVTWRSKKRGVVARNNVEAEYRAMSLGICEEIWLQKMLSDLRQDYEGFQMMRERQTMVDELGTQESCFVPVVTRGCLSSLAVELEVVSTVKWLEDELELNALQNPVSRQGTANEKVVLAQRAALATALGGRVDISAMGTISGVKATYLLAVSFLEITRFSSNGGILNGSTSVDASRSAFSCVFEYLKTPNLVPAVLQCLTALVHRAYETAVSWLVGWESIGAWCLAGDILLLLLNDPSIQLTKLTKFVVFPFSNGFLVG</sequence>
<dbReference type="CDD" id="cd09272">
    <property type="entry name" value="RNase_HI_RT_Ty1"/>
    <property type="match status" value="1"/>
</dbReference>
<feature type="compositionally biased region" description="Basic and acidic residues" evidence="2">
    <location>
        <begin position="245"/>
        <end position="254"/>
    </location>
</feature>
<dbReference type="PANTHER" id="PTHR11439:SF440">
    <property type="entry name" value="INTEGRASE CATALYTIC DOMAIN-CONTAINING PROTEIN"/>
    <property type="match status" value="1"/>
</dbReference>
<name>A0A5D3CPB4_CUCMM</name>
<keyword evidence="5" id="KW-0418">Kinase</keyword>
<comment type="caution">
    <text evidence="5">The sequence shown here is derived from an EMBL/GenBank/DDBJ whole genome shotgun (WGS) entry which is preliminary data.</text>
</comment>
<dbReference type="AlphaFoldDB" id="A0A5D3CPB4"/>
<dbReference type="InterPro" id="IPR045495">
    <property type="entry name" value="PI4K_N"/>
</dbReference>
<accession>A0A5D3CPB4</accession>
<protein>
    <submittedName>
        <fullName evidence="5">Cysteine-rich RLK (Receptor-like protein kinase) 8</fullName>
    </submittedName>
</protein>
<dbReference type="InterPro" id="IPR013103">
    <property type="entry name" value="RVT_2"/>
</dbReference>
<dbReference type="Pfam" id="PF19274">
    <property type="entry name" value="PI4K_N"/>
    <property type="match status" value="1"/>
</dbReference>
<dbReference type="SUPFAM" id="SSF53098">
    <property type="entry name" value="Ribonuclease H-like"/>
    <property type="match status" value="1"/>
</dbReference>
<comment type="similarity">
    <text evidence="1">Belongs to the PI3/PI4-kinase family. Type III PI4K subfamily.</text>
</comment>
<dbReference type="EMBL" id="SSTD01009863">
    <property type="protein sequence ID" value="TYK13661.1"/>
    <property type="molecule type" value="Genomic_DNA"/>
</dbReference>
<keyword evidence="5" id="KW-0808">Transferase</keyword>
<feature type="compositionally biased region" description="Polar residues" evidence="2">
    <location>
        <begin position="205"/>
        <end position="218"/>
    </location>
</feature>
<evidence type="ECO:0000259" key="4">
    <source>
        <dbReference type="Pfam" id="PF19274"/>
    </source>
</evidence>
<gene>
    <name evidence="5" type="ORF">E5676_scaffold299G001790</name>
</gene>
<reference evidence="5 6" key="1">
    <citation type="submission" date="2019-08" db="EMBL/GenBank/DDBJ databases">
        <title>Draft genome sequences of two oriental melons (Cucumis melo L. var makuwa).</title>
        <authorList>
            <person name="Kwon S.-Y."/>
        </authorList>
    </citation>
    <scope>NUCLEOTIDE SEQUENCE [LARGE SCALE GENOMIC DNA]</scope>
    <source>
        <strain evidence="6">cv. Chang Bougi</strain>
        <tissue evidence="5">Leaf</tissue>
    </source>
</reference>